<gene>
    <name evidence="1" type="ORF">PMAYCL1PPCAC_13900</name>
</gene>
<feature type="non-terminal residue" evidence="1">
    <location>
        <position position="1"/>
    </location>
</feature>
<dbReference type="Proteomes" id="UP001328107">
    <property type="component" value="Unassembled WGS sequence"/>
</dbReference>
<evidence type="ECO:0000313" key="1">
    <source>
        <dbReference type="EMBL" id="GMR43705.1"/>
    </source>
</evidence>
<dbReference type="EMBL" id="BTRK01000003">
    <property type="protein sequence ID" value="GMR43705.1"/>
    <property type="molecule type" value="Genomic_DNA"/>
</dbReference>
<name>A0AAN4ZTT2_9BILA</name>
<reference evidence="2" key="1">
    <citation type="submission" date="2022-10" db="EMBL/GenBank/DDBJ databases">
        <title>Genome assembly of Pristionchus species.</title>
        <authorList>
            <person name="Yoshida K."/>
            <person name="Sommer R.J."/>
        </authorList>
    </citation>
    <scope>NUCLEOTIDE SEQUENCE [LARGE SCALE GENOMIC DNA]</scope>
    <source>
        <strain evidence="2">RS5460</strain>
    </source>
</reference>
<dbReference type="AlphaFoldDB" id="A0AAN4ZTT2"/>
<feature type="non-terminal residue" evidence="1">
    <location>
        <position position="70"/>
    </location>
</feature>
<evidence type="ECO:0000313" key="2">
    <source>
        <dbReference type="Proteomes" id="UP001328107"/>
    </source>
</evidence>
<keyword evidence="2" id="KW-1185">Reference proteome</keyword>
<protein>
    <submittedName>
        <fullName evidence="1">Uncharacterized protein</fullName>
    </submittedName>
</protein>
<organism evidence="1 2">
    <name type="scientific">Pristionchus mayeri</name>
    <dbReference type="NCBI Taxonomy" id="1317129"/>
    <lineage>
        <taxon>Eukaryota</taxon>
        <taxon>Metazoa</taxon>
        <taxon>Ecdysozoa</taxon>
        <taxon>Nematoda</taxon>
        <taxon>Chromadorea</taxon>
        <taxon>Rhabditida</taxon>
        <taxon>Rhabditina</taxon>
        <taxon>Diplogasteromorpha</taxon>
        <taxon>Diplogasteroidea</taxon>
        <taxon>Neodiplogasteridae</taxon>
        <taxon>Pristionchus</taxon>
    </lineage>
</organism>
<accession>A0AAN4ZTT2</accession>
<proteinExistence type="predicted"/>
<comment type="caution">
    <text evidence="1">The sequence shown here is derived from an EMBL/GenBank/DDBJ whole genome shotgun (WGS) entry which is preliminary data.</text>
</comment>
<sequence>SNLRSISNEEEIIDCANIIPAKSMPIITGKTHSGVSFDLQIGSIESLFSSNFVRLAFQLDPRQVLVYHWL</sequence>